<sequence>MRFMTWFIRAAGLYNASAVIVFLTPGALEAFGVALPYSDFWVWLPALMGLFAGIVLLLSAMDLQRYGAFPFWNGVIRLTFVVVTFALGFGETAGTFVTLLAAGDVVLVVGQLVGLPLALGRTPWQLLTNQPATAARPVPA</sequence>
<evidence type="ECO:0000256" key="1">
    <source>
        <dbReference type="SAM" id="Phobius"/>
    </source>
</evidence>
<feature type="transmembrane region" description="Helical" evidence="1">
    <location>
        <begin position="12"/>
        <end position="34"/>
    </location>
</feature>
<name>A0ABQ4C7E0_9ACTN</name>
<evidence type="ECO:0000313" key="2">
    <source>
        <dbReference type="EMBL" id="GIF58701.1"/>
    </source>
</evidence>
<keyword evidence="1" id="KW-0812">Transmembrane</keyword>
<feature type="transmembrane region" description="Helical" evidence="1">
    <location>
        <begin position="40"/>
        <end position="59"/>
    </location>
</feature>
<reference evidence="2 3" key="1">
    <citation type="submission" date="2021-01" db="EMBL/GenBank/DDBJ databases">
        <title>Whole genome shotgun sequence of Asanoa iriomotensis NBRC 100142.</title>
        <authorList>
            <person name="Komaki H."/>
            <person name="Tamura T."/>
        </authorList>
    </citation>
    <scope>NUCLEOTIDE SEQUENCE [LARGE SCALE GENOMIC DNA]</scope>
    <source>
        <strain evidence="2 3">NBRC 100142</strain>
    </source>
</reference>
<comment type="caution">
    <text evidence="2">The sequence shown here is derived from an EMBL/GenBank/DDBJ whole genome shotgun (WGS) entry which is preliminary data.</text>
</comment>
<protein>
    <submittedName>
        <fullName evidence="2">Uncharacterized protein</fullName>
    </submittedName>
</protein>
<feature type="transmembrane region" description="Helical" evidence="1">
    <location>
        <begin position="96"/>
        <end position="119"/>
    </location>
</feature>
<keyword evidence="1" id="KW-0472">Membrane</keyword>
<evidence type="ECO:0000313" key="3">
    <source>
        <dbReference type="Proteomes" id="UP000624325"/>
    </source>
</evidence>
<dbReference type="RefSeq" id="WP_203705417.1">
    <property type="nucleotide sequence ID" value="NZ_BAAALU010000002.1"/>
</dbReference>
<feature type="transmembrane region" description="Helical" evidence="1">
    <location>
        <begin position="71"/>
        <end position="90"/>
    </location>
</feature>
<organism evidence="2 3">
    <name type="scientific">Asanoa iriomotensis</name>
    <dbReference type="NCBI Taxonomy" id="234613"/>
    <lineage>
        <taxon>Bacteria</taxon>
        <taxon>Bacillati</taxon>
        <taxon>Actinomycetota</taxon>
        <taxon>Actinomycetes</taxon>
        <taxon>Micromonosporales</taxon>
        <taxon>Micromonosporaceae</taxon>
        <taxon>Asanoa</taxon>
    </lineage>
</organism>
<proteinExistence type="predicted"/>
<keyword evidence="1" id="KW-1133">Transmembrane helix</keyword>
<gene>
    <name evidence="2" type="ORF">Air01nite_47960</name>
</gene>
<dbReference type="Proteomes" id="UP000624325">
    <property type="component" value="Unassembled WGS sequence"/>
</dbReference>
<dbReference type="EMBL" id="BONC01000036">
    <property type="protein sequence ID" value="GIF58701.1"/>
    <property type="molecule type" value="Genomic_DNA"/>
</dbReference>
<keyword evidence="3" id="KW-1185">Reference proteome</keyword>
<accession>A0ABQ4C7E0</accession>